<name>A0A5N3PF64_9HYPH</name>
<accession>A0A5N3PF64</accession>
<keyword evidence="3" id="KW-1185">Reference proteome</keyword>
<feature type="transmembrane region" description="Helical" evidence="1">
    <location>
        <begin position="153"/>
        <end position="170"/>
    </location>
</feature>
<dbReference type="AlphaFoldDB" id="A0A5N3PF64"/>
<dbReference type="EMBL" id="VCMV01000006">
    <property type="protein sequence ID" value="KAB0268351.1"/>
    <property type="molecule type" value="Genomic_DNA"/>
</dbReference>
<keyword evidence="1" id="KW-0812">Transmembrane</keyword>
<sequence>MEQTREPLFTPDAGKIVGKAVGLTQAALASDAGKAVRSVIAQGPDGLMQHLSQAAQKHTHDPVTQARLLLAEQSQNFDVMRSAIGKIGTSLAHLNETESQAQHPHATAVLNAQAEAIQGLTLLVLKGQQVQTELINAVDGQAARAGSSGMPKWIYYMMGAMMVWSMLGMIF</sequence>
<protein>
    <submittedName>
        <fullName evidence="2">Uncharacterized protein</fullName>
    </submittedName>
</protein>
<gene>
    <name evidence="2" type="ORF">FEZ63_04965</name>
</gene>
<organism evidence="2 3">
    <name type="scientific">Microvirga brassicacearum</name>
    <dbReference type="NCBI Taxonomy" id="2580413"/>
    <lineage>
        <taxon>Bacteria</taxon>
        <taxon>Pseudomonadati</taxon>
        <taxon>Pseudomonadota</taxon>
        <taxon>Alphaproteobacteria</taxon>
        <taxon>Hyphomicrobiales</taxon>
        <taxon>Methylobacteriaceae</taxon>
        <taxon>Microvirga</taxon>
    </lineage>
</organism>
<dbReference type="RefSeq" id="WP_150942533.1">
    <property type="nucleotide sequence ID" value="NZ_VCMV01000006.1"/>
</dbReference>
<proteinExistence type="predicted"/>
<dbReference type="Proteomes" id="UP000325684">
    <property type="component" value="Unassembled WGS sequence"/>
</dbReference>
<evidence type="ECO:0000313" key="2">
    <source>
        <dbReference type="EMBL" id="KAB0268351.1"/>
    </source>
</evidence>
<reference evidence="2 3" key="1">
    <citation type="journal article" date="2019" name="Microorganisms">
        <title>Genome Insights into the Novel Species Microvirga brassicacearum, a Rapeseed Endophyte with Biotechnological Potential.</title>
        <authorList>
            <person name="Jimenez-Gomez A."/>
            <person name="Saati-Santamaria Z."/>
            <person name="Igual J.M."/>
            <person name="Rivas R."/>
            <person name="Mateos P.F."/>
            <person name="Garcia-Fraile P."/>
        </authorList>
    </citation>
    <scope>NUCLEOTIDE SEQUENCE [LARGE SCALE GENOMIC DNA]</scope>
    <source>
        <strain evidence="2 3">CDVBN77</strain>
    </source>
</reference>
<keyword evidence="1" id="KW-1133">Transmembrane helix</keyword>
<evidence type="ECO:0000313" key="3">
    <source>
        <dbReference type="Proteomes" id="UP000325684"/>
    </source>
</evidence>
<dbReference type="OrthoDB" id="8018525at2"/>
<comment type="caution">
    <text evidence="2">The sequence shown here is derived from an EMBL/GenBank/DDBJ whole genome shotgun (WGS) entry which is preliminary data.</text>
</comment>
<evidence type="ECO:0000256" key="1">
    <source>
        <dbReference type="SAM" id="Phobius"/>
    </source>
</evidence>
<keyword evidence="1" id="KW-0472">Membrane</keyword>